<gene>
    <name evidence="3" type="primary">Mroh2b</name>
    <name evidence="3" type="ORF">ANSSEM_R12023</name>
</gene>
<protein>
    <submittedName>
        <fullName evidence="3">MRO2B protein</fullName>
    </submittedName>
</protein>
<dbReference type="InterPro" id="IPR016024">
    <property type="entry name" value="ARM-type_fold"/>
</dbReference>
<dbReference type="InterPro" id="IPR048465">
    <property type="entry name" value="Maestro-like_HEAT"/>
</dbReference>
<dbReference type="Pfam" id="PF21047">
    <property type="entry name" value="HEAT_Maestro"/>
    <property type="match status" value="1"/>
</dbReference>
<dbReference type="AlphaFoldDB" id="A0A7K9VR68"/>
<dbReference type="Pfam" id="PF23210">
    <property type="entry name" value="HEAT_Maestro_2"/>
    <property type="match status" value="1"/>
</dbReference>
<proteinExistence type="predicted"/>
<evidence type="ECO:0000313" key="4">
    <source>
        <dbReference type="Proteomes" id="UP000567872"/>
    </source>
</evidence>
<dbReference type="PANTHER" id="PTHR23120:SF44">
    <property type="entry name" value="MAESTRO HEAT-LIKE REPEAT-CONTAINING PROTEIN FAMILY MEMBER 1"/>
    <property type="match status" value="1"/>
</dbReference>
<dbReference type="GO" id="GO:0005737">
    <property type="term" value="C:cytoplasm"/>
    <property type="evidence" value="ECO:0007669"/>
    <property type="project" value="TreeGrafter"/>
</dbReference>
<evidence type="ECO:0000259" key="2">
    <source>
        <dbReference type="Pfam" id="PF23210"/>
    </source>
</evidence>
<dbReference type="InterPro" id="IPR055408">
    <property type="entry name" value="HEAT_MROH2B-like"/>
</dbReference>
<sequence length="390" mass="43162">QFLRKSLEAMEDEAWTERLSCELSQRLGSSASSSGEKSFLYKAVGTTLGACQRVPYVQEELLQHLQGANLEEPSEAQGVISLLCHAAEGHFSLVLDTLAMFAATLTKVQRFKVSRRQKVKCLGTSAQAARNAAMLAYSSLALRASKEQLLAHMETDIVGNTLLLFRTSGQDEQNKLALVQNITEVGCAIQAMGDSTSFDPSLKLKLVTTLRDFMKETRWDYPPPPVHLKVVLALEQWSKLRLDLSREETLSLLTQCCKSILPLPSAEEMEESTEMEALHMKSLQTSVKALGRLMAVLVETEPSPVCFRDIVNILWSSFFSSIDREHQRALQACAQLLAVYRDGSELQARRAYRQFGSLVGLLGPLTCDPKPTTRQLAATCLGSLLHIQGE</sequence>
<accession>A0A7K9VR68</accession>
<evidence type="ECO:0000313" key="3">
    <source>
        <dbReference type="EMBL" id="NXI75108.1"/>
    </source>
</evidence>
<dbReference type="InterPro" id="IPR045206">
    <property type="entry name" value="Maestro_heat-like_prot"/>
</dbReference>
<dbReference type="SUPFAM" id="SSF48371">
    <property type="entry name" value="ARM repeat"/>
    <property type="match status" value="1"/>
</dbReference>
<organism evidence="3 4">
    <name type="scientific">Anseranas semipalmata</name>
    <name type="common">Magpie goose</name>
    <name type="synonym">Anas semipalmata</name>
    <dbReference type="NCBI Taxonomy" id="8851"/>
    <lineage>
        <taxon>Eukaryota</taxon>
        <taxon>Metazoa</taxon>
        <taxon>Chordata</taxon>
        <taxon>Craniata</taxon>
        <taxon>Vertebrata</taxon>
        <taxon>Euteleostomi</taxon>
        <taxon>Archelosauria</taxon>
        <taxon>Archosauria</taxon>
        <taxon>Dinosauria</taxon>
        <taxon>Saurischia</taxon>
        <taxon>Theropoda</taxon>
        <taxon>Coelurosauria</taxon>
        <taxon>Aves</taxon>
        <taxon>Neognathae</taxon>
        <taxon>Galloanserae</taxon>
        <taxon>Anseriformes</taxon>
        <taxon>Anseranatidae</taxon>
        <taxon>Anseranas</taxon>
    </lineage>
</organism>
<feature type="domain" description="MROH2B-like HEAT-repeats" evidence="2">
    <location>
        <begin position="1"/>
        <end position="298"/>
    </location>
</feature>
<dbReference type="PANTHER" id="PTHR23120">
    <property type="entry name" value="MAESTRO-RELATED HEAT DOMAIN-CONTAINING"/>
    <property type="match status" value="1"/>
</dbReference>
<dbReference type="OrthoDB" id="9120731at2759"/>
<keyword evidence="4" id="KW-1185">Reference proteome</keyword>
<dbReference type="Proteomes" id="UP000567872">
    <property type="component" value="Unassembled WGS sequence"/>
</dbReference>
<dbReference type="EMBL" id="VXAA01011774">
    <property type="protein sequence ID" value="NXI75108.1"/>
    <property type="molecule type" value="Genomic_DNA"/>
</dbReference>
<comment type="caution">
    <text evidence="3">The sequence shown here is derived from an EMBL/GenBank/DDBJ whole genome shotgun (WGS) entry which is preliminary data.</text>
</comment>
<evidence type="ECO:0000259" key="1">
    <source>
        <dbReference type="Pfam" id="PF21047"/>
    </source>
</evidence>
<reference evidence="3 4" key="1">
    <citation type="submission" date="2019-09" db="EMBL/GenBank/DDBJ databases">
        <title>Bird 10,000 Genomes (B10K) Project - Family phase.</title>
        <authorList>
            <person name="Zhang G."/>
        </authorList>
    </citation>
    <scope>NUCLEOTIDE SEQUENCE [LARGE SCALE GENOMIC DNA]</scope>
    <source>
        <strain evidence="3">B10K-DU-001-57</strain>
        <tissue evidence="3">Muscle</tissue>
    </source>
</reference>
<feature type="non-terminal residue" evidence="3">
    <location>
        <position position="1"/>
    </location>
</feature>
<feature type="non-terminal residue" evidence="3">
    <location>
        <position position="390"/>
    </location>
</feature>
<feature type="domain" description="Maestro-like HEAT-repeats" evidence="1">
    <location>
        <begin position="325"/>
        <end position="388"/>
    </location>
</feature>
<name>A0A7K9VR68_ANSSE</name>